<evidence type="ECO:0000313" key="3">
    <source>
        <dbReference type="Proteomes" id="UP001271890"/>
    </source>
</evidence>
<sequence length="65" mass="7312">MSQDAQNPFKKKSFRFIFTGGILLVIAGMRWIDQPHAVIYNMVETLLAVGLIAFGAKLSKDEKKK</sequence>
<accession>A0ABU4SCF2</accession>
<evidence type="ECO:0000313" key="2">
    <source>
        <dbReference type="EMBL" id="MDX7988490.1"/>
    </source>
</evidence>
<dbReference type="Proteomes" id="UP001271890">
    <property type="component" value="Unassembled WGS sequence"/>
</dbReference>
<keyword evidence="1" id="KW-1133">Transmembrane helix</keyword>
<reference evidence="3" key="1">
    <citation type="journal article" date="2024" name="Toxins">
        <title>Genome Sequence Analysis of Native Xenorhabdus Strains Isolated from Entomopathogenic Nematodes in Argentina.</title>
        <authorList>
            <person name="Palma L."/>
            <person name="Frizzo L."/>
            <person name="Kaiser S."/>
            <person name="Berry C."/>
            <person name="Caballero P."/>
            <person name="Bode H.B."/>
            <person name="Del Valle E.E."/>
        </authorList>
    </citation>
    <scope>NUCLEOTIDE SEQUENCE [LARGE SCALE GENOMIC DNA]</scope>
    <source>
        <strain evidence="3">12</strain>
    </source>
</reference>
<dbReference type="EMBL" id="VCDN01000058">
    <property type="protein sequence ID" value="MDX7988490.1"/>
    <property type="molecule type" value="Genomic_DNA"/>
</dbReference>
<organism evidence="2 3">
    <name type="scientific">Xenorhabdus santafensis</name>
    <dbReference type="NCBI Taxonomy" id="2582833"/>
    <lineage>
        <taxon>Bacteria</taxon>
        <taxon>Pseudomonadati</taxon>
        <taxon>Pseudomonadota</taxon>
        <taxon>Gammaproteobacteria</taxon>
        <taxon>Enterobacterales</taxon>
        <taxon>Morganellaceae</taxon>
        <taxon>Xenorhabdus</taxon>
    </lineage>
</organism>
<gene>
    <name evidence="2" type="ORF">FE392_14305</name>
</gene>
<keyword evidence="3" id="KW-1185">Reference proteome</keyword>
<evidence type="ECO:0000256" key="1">
    <source>
        <dbReference type="SAM" id="Phobius"/>
    </source>
</evidence>
<feature type="transmembrane region" description="Helical" evidence="1">
    <location>
        <begin position="12"/>
        <end position="32"/>
    </location>
</feature>
<protein>
    <submittedName>
        <fullName evidence="2">Uncharacterized protein</fullName>
    </submittedName>
</protein>
<dbReference type="RefSeq" id="WP_319930895.1">
    <property type="nucleotide sequence ID" value="NZ_VCDN01000058.1"/>
</dbReference>
<comment type="caution">
    <text evidence="2">The sequence shown here is derived from an EMBL/GenBank/DDBJ whole genome shotgun (WGS) entry which is preliminary data.</text>
</comment>
<feature type="transmembrane region" description="Helical" evidence="1">
    <location>
        <begin position="38"/>
        <end position="56"/>
    </location>
</feature>
<keyword evidence="1" id="KW-0812">Transmembrane</keyword>
<name>A0ABU4SCF2_9GAMM</name>
<keyword evidence="1" id="KW-0472">Membrane</keyword>
<proteinExistence type="predicted"/>